<keyword evidence="1" id="KW-0732">Signal</keyword>
<organism evidence="2 3">
    <name type="scientific">Magallana gigas</name>
    <name type="common">Pacific oyster</name>
    <name type="synonym">Crassostrea gigas</name>
    <dbReference type="NCBI Taxonomy" id="29159"/>
    <lineage>
        <taxon>Eukaryota</taxon>
        <taxon>Metazoa</taxon>
        <taxon>Spiralia</taxon>
        <taxon>Lophotrochozoa</taxon>
        <taxon>Mollusca</taxon>
        <taxon>Bivalvia</taxon>
        <taxon>Autobranchia</taxon>
        <taxon>Pteriomorphia</taxon>
        <taxon>Ostreida</taxon>
        <taxon>Ostreoidea</taxon>
        <taxon>Ostreidae</taxon>
        <taxon>Magallana</taxon>
    </lineage>
</organism>
<sequence length="175" mass="19276">MAQGTISLAILILGSCYLLSSHLIQNPFSLQEQAILANAKLSDLPFRMQVALRRRPKTGDNSHFCCSTDTSSPIGYKTVSKVVSEIVKVGVQVQVGENSCGFLNTGKCHQNELRYQEKLITHLTYEEMPLIQQCPNTNIVCCNHYINVTGTCMLIAEAANYKQDLIDLLQAGLLG</sequence>
<name>A0A8W8K9Y2_MAGGI</name>
<keyword evidence="3" id="KW-1185">Reference proteome</keyword>
<dbReference type="EnsemblMetazoa" id="G2302.3">
    <property type="protein sequence ID" value="G2302.3:cds"/>
    <property type="gene ID" value="G2302"/>
</dbReference>
<dbReference type="GeneID" id="105347067"/>
<evidence type="ECO:0000256" key="1">
    <source>
        <dbReference type="SAM" id="SignalP"/>
    </source>
</evidence>
<accession>A0A8W8K9Y2</accession>
<evidence type="ECO:0000313" key="3">
    <source>
        <dbReference type="Proteomes" id="UP000005408"/>
    </source>
</evidence>
<feature type="chain" id="PRO_5042431242" evidence="1">
    <location>
        <begin position="22"/>
        <end position="175"/>
    </location>
</feature>
<dbReference type="EnsemblMetazoa" id="G2302.2">
    <property type="protein sequence ID" value="G2302.2:cds"/>
    <property type="gene ID" value="G2302"/>
</dbReference>
<dbReference type="Proteomes" id="UP000005408">
    <property type="component" value="Unassembled WGS sequence"/>
</dbReference>
<dbReference type="KEGG" id="crg:105347067"/>
<protein>
    <submittedName>
        <fullName evidence="2">Uncharacterized protein</fullName>
    </submittedName>
</protein>
<feature type="signal peptide" evidence="1">
    <location>
        <begin position="1"/>
        <end position="21"/>
    </location>
</feature>
<dbReference type="AlphaFoldDB" id="A0A8W8K9Y2"/>
<reference evidence="2" key="1">
    <citation type="submission" date="2022-08" db="UniProtKB">
        <authorList>
            <consortium name="EnsemblMetazoa"/>
        </authorList>
    </citation>
    <scope>IDENTIFICATION</scope>
    <source>
        <strain evidence="2">05x7-T-G4-1.051#20</strain>
    </source>
</reference>
<dbReference type="OrthoDB" id="6061270at2759"/>
<evidence type="ECO:0000313" key="2">
    <source>
        <dbReference type="EnsemblMetazoa" id="G2302.4:cds"/>
    </source>
</evidence>
<dbReference type="RefSeq" id="XP_011454261.1">
    <property type="nucleotide sequence ID" value="XM_011455959.4"/>
</dbReference>
<dbReference type="OMA" id="NTNIVCC"/>
<dbReference type="EnsemblMetazoa" id="G2302.4">
    <property type="protein sequence ID" value="G2302.4:cds"/>
    <property type="gene ID" value="G2302"/>
</dbReference>
<proteinExistence type="predicted"/>